<organism evidence="2 3">
    <name type="scientific">Pseudonocardia zijingensis</name>
    <dbReference type="NCBI Taxonomy" id="153376"/>
    <lineage>
        <taxon>Bacteria</taxon>
        <taxon>Bacillati</taxon>
        <taxon>Actinomycetota</taxon>
        <taxon>Actinomycetes</taxon>
        <taxon>Pseudonocardiales</taxon>
        <taxon>Pseudonocardiaceae</taxon>
        <taxon>Pseudonocardia</taxon>
    </lineage>
</organism>
<evidence type="ECO:0000313" key="2">
    <source>
        <dbReference type="EMBL" id="GAA0947426.1"/>
    </source>
</evidence>
<gene>
    <name evidence="2" type="ORF">GCM10009559_46480</name>
</gene>
<sequence length="147" mass="16448">MVAAPELTAVVAATHDIWMRTNDLIGQALAGHRLTPATFQALWVIDPDEPPPSMKVMAERLYCNASNLTFITNQLADRGLVERIVDPDNRRSRLLVLTAEGRRVRDELVRTALEKTPLAVLSDDELRQLSTLLHRVMRSDPALAQRS</sequence>
<dbReference type="Proteomes" id="UP001499967">
    <property type="component" value="Unassembled WGS sequence"/>
</dbReference>
<evidence type="ECO:0000313" key="3">
    <source>
        <dbReference type="Proteomes" id="UP001499967"/>
    </source>
</evidence>
<keyword evidence="3" id="KW-1185">Reference proteome</keyword>
<dbReference type="Gene3D" id="1.10.10.10">
    <property type="entry name" value="Winged helix-like DNA-binding domain superfamily/Winged helix DNA-binding domain"/>
    <property type="match status" value="1"/>
</dbReference>
<name>A0ABP4BCI9_9PSEU</name>
<dbReference type="PROSITE" id="PS50995">
    <property type="entry name" value="HTH_MARR_2"/>
    <property type="match status" value="1"/>
</dbReference>
<dbReference type="EMBL" id="BAAAHP010000137">
    <property type="protein sequence ID" value="GAA0947426.1"/>
    <property type="molecule type" value="Genomic_DNA"/>
</dbReference>
<dbReference type="InterPro" id="IPR039422">
    <property type="entry name" value="MarR/SlyA-like"/>
</dbReference>
<accession>A0ABP4BCI9</accession>
<comment type="caution">
    <text evidence="2">The sequence shown here is derived from an EMBL/GenBank/DDBJ whole genome shotgun (WGS) entry which is preliminary data.</text>
</comment>
<dbReference type="InterPro" id="IPR036388">
    <property type="entry name" value="WH-like_DNA-bd_sf"/>
</dbReference>
<dbReference type="PANTHER" id="PTHR33164:SF99">
    <property type="entry name" value="MARR FAMILY REGULATORY PROTEIN"/>
    <property type="match status" value="1"/>
</dbReference>
<protein>
    <submittedName>
        <fullName evidence="2">MarR family winged helix-turn-helix transcriptional regulator</fullName>
    </submittedName>
</protein>
<reference evidence="3" key="1">
    <citation type="journal article" date="2019" name="Int. J. Syst. Evol. Microbiol.">
        <title>The Global Catalogue of Microorganisms (GCM) 10K type strain sequencing project: providing services to taxonomists for standard genome sequencing and annotation.</title>
        <authorList>
            <consortium name="The Broad Institute Genomics Platform"/>
            <consortium name="The Broad Institute Genome Sequencing Center for Infectious Disease"/>
            <person name="Wu L."/>
            <person name="Ma J."/>
        </authorList>
    </citation>
    <scope>NUCLEOTIDE SEQUENCE [LARGE SCALE GENOMIC DNA]</scope>
    <source>
        <strain evidence="3">JCM 11117</strain>
    </source>
</reference>
<dbReference type="PANTHER" id="PTHR33164">
    <property type="entry name" value="TRANSCRIPTIONAL REGULATOR, MARR FAMILY"/>
    <property type="match status" value="1"/>
</dbReference>
<dbReference type="InterPro" id="IPR000835">
    <property type="entry name" value="HTH_MarR-typ"/>
</dbReference>
<proteinExistence type="predicted"/>
<evidence type="ECO:0000259" key="1">
    <source>
        <dbReference type="PROSITE" id="PS50995"/>
    </source>
</evidence>
<dbReference type="SUPFAM" id="SSF46785">
    <property type="entry name" value="Winged helix' DNA-binding domain"/>
    <property type="match status" value="1"/>
</dbReference>
<dbReference type="SMART" id="SM00347">
    <property type="entry name" value="HTH_MARR"/>
    <property type="match status" value="1"/>
</dbReference>
<dbReference type="InterPro" id="IPR036390">
    <property type="entry name" value="WH_DNA-bd_sf"/>
</dbReference>
<dbReference type="Pfam" id="PF01047">
    <property type="entry name" value="MarR"/>
    <property type="match status" value="1"/>
</dbReference>
<feature type="domain" description="HTH marR-type" evidence="1">
    <location>
        <begin position="1"/>
        <end position="138"/>
    </location>
</feature>